<dbReference type="AlphaFoldDB" id="A0A8S9FGK4"/>
<sequence>MEGQQNGTEELSQPLWTTHGRIWNPKKTNLKTRTNLQNQETQIYKGINNKSAYRPQICHQRALIEKDTDCSDGDAGTTTIQPEEKMNLREKGGNSLLQRASCETQVYPPPRHVRNVRKRRNSFVEGDSSFFTRSMFSTSTHDEEETTSRRSTATTIYRVFQQVHEFEP</sequence>
<gene>
    <name evidence="1" type="ORF">F2Q70_00031696</name>
</gene>
<accession>A0A8S9FGK4</accession>
<comment type="caution">
    <text evidence="1">The sequence shown here is derived from an EMBL/GenBank/DDBJ whole genome shotgun (WGS) entry which is preliminary data.</text>
</comment>
<evidence type="ECO:0000313" key="1">
    <source>
        <dbReference type="EMBL" id="KAF2532124.1"/>
    </source>
</evidence>
<dbReference type="EMBL" id="QGKY02002305">
    <property type="protein sequence ID" value="KAF2532124.1"/>
    <property type="molecule type" value="Genomic_DNA"/>
</dbReference>
<organism evidence="1">
    <name type="scientific">Brassica cretica</name>
    <name type="common">Mustard</name>
    <dbReference type="NCBI Taxonomy" id="69181"/>
    <lineage>
        <taxon>Eukaryota</taxon>
        <taxon>Viridiplantae</taxon>
        <taxon>Streptophyta</taxon>
        <taxon>Embryophyta</taxon>
        <taxon>Tracheophyta</taxon>
        <taxon>Spermatophyta</taxon>
        <taxon>Magnoliopsida</taxon>
        <taxon>eudicotyledons</taxon>
        <taxon>Gunneridae</taxon>
        <taxon>Pentapetalae</taxon>
        <taxon>rosids</taxon>
        <taxon>malvids</taxon>
        <taxon>Brassicales</taxon>
        <taxon>Brassicaceae</taxon>
        <taxon>Brassiceae</taxon>
        <taxon>Brassica</taxon>
    </lineage>
</organism>
<protein>
    <submittedName>
        <fullName evidence="1">Uncharacterized protein</fullName>
    </submittedName>
</protein>
<name>A0A8S9FGK4_BRACR</name>
<proteinExistence type="predicted"/>
<reference evidence="1" key="1">
    <citation type="submission" date="2019-12" db="EMBL/GenBank/DDBJ databases">
        <title>Genome sequencing and annotation of Brassica cretica.</title>
        <authorList>
            <person name="Studholme D.J."/>
            <person name="Sarris P.F."/>
        </authorList>
    </citation>
    <scope>NUCLEOTIDE SEQUENCE</scope>
    <source>
        <strain evidence="1">PFS-102/07</strain>
        <tissue evidence="1">Leaf</tissue>
    </source>
</reference>